<evidence type="ECO:0000256" key="1">
    <source>
        <dbReference type="SAM" id="SignalP"/>
    </source>
</evidence>
<proteinExistence type="predicted"/>
<dbReference type="InterPro" id="IPR018673">
    <property type="entry name" value="DUF2141"/>
</dbReference>
<dbReference type="RefSeq" id="WP_210119344.1">
    <property type="nucleotide sequence ID" value="NZ_CP054142.1"/>
</dbReference>
<gene>
    <name evidence="2" type="ORF">HRQ91_09630</name>
</gene>
<feature type="signal peptide" evidence="1">
    <location>
        <begin position="1"/>
        <end position="24"/>
    </location>
</feature>
<evidence type="ECO:0000313" key="2">
    <source>
        <dbReference type="EMBL" id="QTQ14700.1"/>
    </source>
</evidence>
<keyword evidence="1" id="KW-0732">Signal</keyword>
<accession>A0A975IF30</accession>
<protein>
    <submittedName>
        <fullName evidence="2">DUF2141 domain-containing protein</fullName>
    </submittedName>
</protein>
<sequence length="148" mass="16235">MKKLFAVFFCAMIFSSSYSLYPQATDGEALCDTEIVVTGIKENSGTIVISIHDSSESFRKHIPYRTAELTADGEKAVYRIRLKAGDYAFCVYHDVNGDGKLNANAIGIPKEPFGFSNYDGKGPPGNFKKHKVFIDGAATVNIPLIKMN</sequence>
<keyword evidence="3" id="KW-1185">Reference proteome</keyword>
<feature type="chain" id="PRO_5037239411" evidence="1">
    <location>
        <begin position="25"/>
        <end position="148"/>
    </location>
</feature>
<organism evidence="2 3">
    <name type="scientific">Treponema parvum</name>
    <dbReference type="NCBI Taxonomy" id="138851"/>
    <lineage>
        <taxon>Bacteria</taxon>
        <taxon>Pseudomonadati</taxon>
        <taxon>Spirochaetota</taxon>
        <taxon>Spirochaetia</taxon>
        <taxon>Spirochaetales</taxon>
        <taxon>Treponemataceae</taxon>
        <taxon>Treponema</taxon>
    </lineage>
</organism>
<dbReference type="Proteomes" id="UP000671908">
    <property type="component" value="Chromosome"/>
</dbReference>
<evidence type="ECO:0000313" key="3">
    <source>
        <dbReference type="Proteomes" id="UP000671908"/>
    </source>
</evidence>
<reference evidence="2 3" key="1">
    <citation type="journal article" date="2021" name="Microbiol. Resour. Announc.">
        <title>Complete Genome Sequences of Three Human Oral Treponema parvum Isolates.</title>
        <authorList>
            <person name="Zeng H."/>
            <person name="Watt R.M."/>
        </authorList>
    </citation>
    <scope>NUCLEOTIDE SEQUENCE [LARGE SCALE GENOMIC DNA]</scope>
    <source>
        <strain evidence="2 3">ATCC 700770</strain>
    </source>
</reference>
<dbReference type="EMBL" id="CP054142">
    <property type="protein sequence ID" value="QTQ14700.1"/>
    <property type="molecule type" value="Genomic_DNA"/>
</dbReference>
<dbReference type="Pfam" id="PF09912">
    <property type="entry name" value="DUF2141"/>
    <property type="match status" value="1"/>
</dbReference>
<dbReference type="KEGG" id="tpav:HRQ91_09630"/>
<name>A0A975IF30_9SPIR</name>
<dbReference type="AlphaFoldDB" id="A0A975IF30"/>